<keyword evidence="2 5" id="KW-0238">DNA-binding</keyword>
<dbReference type="Pfam" id="PF00356">
    <property type="entry name" value="LacI"/>
    <property type="match status" value="1"/>
</dbReference>
<keyword evidence="3" id="KW-0804">Transcription</keyword>
<gene>
    <name evidence="5" type="ORF">GCM10023144_10080</name>
</gene>
<dbReference type="Pfam" id="PF13377">
    <property type="entry name" value="Peripla_BP_3"/>
    <property type="match status" value="1"/>
</dbReference>
<dbReference type="SUPFAM" id="SSF47413">
    <property type="entry name" value="lambda repressor-like DNA-binding domains"/>
    <property type="match status" value="1"/>
</dbReference>
<dbReference type="PANTHER" id="PTHR30146">
    <property type="entry name" value="LACI-RELATED TRANSCRIPTIONAL REPRESSOR"/>
    <property type="match status" value="1"/>
</dbReference>
<dbReference type="Proteomes" id="UP001501671">
    <property type="component" value="Unassembled WGS sequence"/>
</dbReference>
<keyword evidence="6" id="KW-1185">Reference proteome</keyword>
<evidence type="ECO:0000256" key="2">
    <source>
        <dbReference type="ARBA" id="ARBA00023125"/>
    </source>
</evidence>
<dbReference type="PANTHER" id="PTHR30146:SF109">
    <property type="entry name" value="HTH-TYPE TRANSCRIPTIONAL REGULATOR GALS"/>
    <property type="match status" value="1"/>
</dbReference>
<dbReference type="SUPFAM" id="SSF53822">
    <property type="entry name" value="Periplasmic binding protein-like I"/>
    <property type="match status" value="1"/>
</dbReference>
<dbReference type="InterPro" id="IPR046335">
    <property type="entry name" value="LacI/GalR-like_sensor"/>
</dbReference>
<dbReference type="InterPro" id="IPR000843">
    <property type="entry name" value="HTH_LacI"/>
</dbReference>
<dbReference type="PROSITE" id="PS00356">
    <property type="entry name" value="HTH_LACI_1"/>
    <property type="match status" value="1"/>
</dbReference>
<evidence type="ECO:0000256" key="3">
    <source>
        <dbReference type="ARBA" id="ARBA00023163"/>
    </source>
</evidence>
<proteinExistence type="predicted"/>
<sequence length="351" mass="37757">MPKTGSKPPAAPHAAVTMRDVAREAGVSVGTVSRVVNKNPAVKARIREQVQAAIARTGWQPNAVAQSMRTASTKTIGCVLPDIGNPLFAAIAKSAEEELRRHGYAFILANSNGDADHEMELLTLLLQRRVDGLLFAPSDEYDPRMTGIVRGTRVPTVLVERELPEECDHVVSDQRNGVRQAADHLISLGHRRIALVTGEPKIRPGRERYRGFAEAFESAGLPIDPALLRLESLTVAYAYQEVHRLMALKEPPTGIIMGGNMMLTGALRAFALKGVRVPQDVSVVAVGDTDLAELASPPITAVRWNLEAMGREAAVALINRVAAGGAAAPPEPQHVILPTEIVLRRSCAIKS</sequence>
<keyword evidence="1" id="KW-0805">Transcription regulation</keyword>
<evidence type="ECO:0000313" key="5">
    <source>
        <dbReference type="EMBL" id="GAA4326523.1"/>
    </source>
</evidence>
<evidence type="ECO:0000313" key="6">
    <source>
        <dbReference type="Proteomes" id="UP001501671"/>
    </source>
</evidence>
<dbReference type="EMBL" id="BAABFO010000004">
    <property type="protein sequence ID" value="GAA4326523.1"/>
    <property type="molecule type" value="Genomic_DNA"/>
</dbReference>
<dbReference type="CDD" id="cd01392">
    <property type="entry name" value="HTH_LacI"/>
    <property type="match status" value="1"/>
</dbReference>
<reference evidence="6" key="1">
    <citation type="journal article" date="2019" name="Int. J. Syst. Evol. Microbiol.">
        <title>The Global Catalogue of Microorganisms (GCM) 10K type strain sequencing project: providing services to taxonomists for standard genome sequencing and annotation.</title>
        <authorList>
            <consortium name="The Broad Institute Genomics Platform"/>
            <consortium name="The Broad Institute Genome Sequencing Center for Infectious Disease"/>
            <person name="Wu L."/>
            <person name="Ma J."/>
        </authorList>
    </citation>
    <scope>NUCLEOTIDE SEQUENCE [LARGE SCALE GENOMIC DNA]</scope>
    <source>
        <strain evidence="6">JCM 17666</strain>
    </source>
</reference>
<protein>
    <submittedName>
        <fullName evidence="5">LacI family DNA-binding transcriptional regulator</fullName>
    </submittedName>
</protein>
<dbReference type="GO" id="GO:0003677">
    <property type="term" value="F:DNA binding"/>
    <property type="evidence" value="ECO:0007669"/>
    <property type="project" value="UniProtKB-KW"/>
</dbReference>
<dbReference type="SMART" id="SM00354">
    <property type="entry name" value="HTH_LACI"/>
    <property type="match status" value="1"/>
</dbReference>
<dbReference type="InterPro" id="IPR010982">
    <property type="entry name" value="Lambda_DNA-bd_dom_sf"/>
</dbReference>
<name>A0ABP8GM90_9BURK</name>
<feature type="domain" description="HTH lacI-type" evidence="4">
    <location>
        <begin position="16"/>
        <end position="70"/>
    </location>
</feature>
<evidence type="ECO:0000256" key="1">
    <source>
        <dbReference type="ARBA" id="ARBA00023015"/>
    </source>
</evidence>
<accession>A0ABP8GM90</accession>
<comment type="caution">
    <text evidence="5">The sequence shown here is derived from an EMBL/GenBank/DDBJ whole genome shotgun (WGS) entry which is preliminary data.</text>
</comment>
<dbReference type="PRINTS" id="PR00036">
    <property type="entry name" value="HTHLACI"/>
</dbReference>
<dbReference type="Gene3D" id="1.10.260.40">
    <property type="entry name" value="lambda repressor-like DNA-binding domains"/>
    <property type="match status" value="1"/>
</dbReference>
<dbReference type="Gene3D" id="3.40.50.2300">
    <property type="match status" value="2"/>
</dbReference>
<organism evidence="5 6">
    <name type="scientific">Pigmentiphaga soli</name>
    <dbReference type="NCBI Taxonomy" id="1007095"/>
    <lineage>
        <taxon>Bacteria</taxon>
        <taxon>Pseudomonadati</taxon>
        <taxon>Pseudomonadota</taxon>
        <taxon>Betaproteobacteria</taxon>
        <taxon>Burkholderiales</taxon>
        <taxon>Alcaligenaceae</taxon>
        <taxon>Pigmentiphaga</taxon>
    </lineage>
</organism>
<dbReference type="RefSeq" id="WP_345246981.1">
    <property type="nucleotide sequence ID" value="NZ_BAABFO010000004.1"/>
</dbReference>
<evidence type="ECO:0000259" key="4">
    <source>
        <dbReference type="PROSITE" id="PS50932"/>
    </source>
</evidence>
<dbReference type="InterPro" id="IPR028082">
    <property type="entry name" value="Peripla_BP_I"/>
</dbReference>
<dbReference type="PROSITE" id="PS50932">
    <property type="entry name" value="HTH_LACI_2"/>
    <property type="match status" value="1"/>
</dbReference>
<dbReference type="CDD" id="cd06281">
    <property type="entry name" value="PBP1_LacI-like"/>
    <property type="match status" value="1"/>
</dbReference>